<feature type="non-terminal residue" evidence="6">
    <location>
        <position position="1"/>
    </location>
</feature>
<comment type="similarity">
    <text evidence="2">Belongs to the TAF6 family.</text>
</comment>
<dbReference type="GO" id="GO:0016251">
    <property type="term" value="F:RNA polymerase II general transcription initiation factor activity"/>
    <property type="evidence" value="ECO:0007669"/>
    <property type="project" value="InterPro"/>
</dbReference>
<dbReference type="EMBL" id="CAJOBB010002652">
    <property type="protein sequence ID" value="CAF3987462.1"/>
    <property type="molecule type" value="Genomic_DNA"/>
</dbReference>
<reference evidence="6" key="1">
    <citation type="submission" date="2021-02" db="EMBL/GenBank/DDBJ databases">
        <authorList>
            <person name="Nowell W R."/>
        </authorList>
    </citation>
    <scope>NUCLEOTIDE SEQUENCE</scope>
</reference>
<dbReference type="InterPro" id="IPR037796">
    <property type="entry name" value="TAF6"/>
</dbReference>
<keyword evidence="3" id="KW-0805">Transcription regulation</keyword>
<evidence type="ECO:0000256" key="2">
    <source>
        <dbReference type="ARBA" id="ARBA00007688"/>
    </source>
</evidence>
<dbReference type="AlphaFoldDB" id="A0A819MZJ5"/>
<comment type="subcellular location">
    <subcellularLocation>
        <location evidence="1">Nucleus</location>
    </subcellularLocation>
</comment>
<evidence type="ECO:0000313" key="7">
    <source>
        <dbReference type="Proteomes" id="UP000663868"/>
    </source>
</evidence>
<evidence type="ECO:0000256" key="1">
    <source>
        <dbReference type="ARBA" id="ARBA00004123"/>
    </source>
</evidence>
<dbReference type="GO" id="GO:0051123">
    <property type="term" value="P:RNA polymerase II preinitiation complex assembly"/>
    <property type="evidence" value="ECO:0007669"/>
    <property type="project" value="TreeGrafter"/>
</dbReference>
<organism evidence="6 7">
    <name type="scientific">Adineta steineri</name>
    <dbReference type="NCBI Taxonomy" id="433720"/>
    <lineage>
        <taxon>Eukaryota</taxon>
        <taxon>Metazoa</taxon>
        <taxon>Spiralia</taxon>
        <taxon>Gnathifera</taxon>
        <taxon>Rotifera</taxon>
        <taxon>Eurotatoria</taxon>
        <taxon>Bdelloidea</taxon>
        <taxon>Adinetida</taxon>
        <taxon>Adinetidae</taxon>
        <taxon>Adineta</taxon>
    </lineage>
</organism>
<keyword evidence="4" id="KW-0804">Transcription</keyword>
<gene>
    <name evidence="6" type="ORF">KXQ929_LOCUS27706</name>
</gene>
<protein>
    <submittedName>
        <fullName evidence="6">Uncharacterized protein</fullName>
    </submittedName>
</protein>
<accession>A0A819MZJ5</accession>
<dbReference type="Proteomes" id="UP000663868">
    <property type="component" value="Unassembled WGS sequence"/>
</dbReference>
<dbReference type="GO" id="GO:0003713">
    <property type="term" value="F:transcription coactivator activity"/>
    <property type="evidence" value="ECO:0007669"/>
    <property type="project" value="TreeGrafter"/>
</dbReference>
<sequence>RKYRRTKIITDDFQSTMKVRYLEPVVEFRLSNGNLPFKTTTTAGLSHREVQCIDDHKLQLDQVITAPMPKILLDISIPTHWLAIEGKQPTINENLEIISKADLTTDSLNPTIDELLFSIIRALGDRIVKSCENSSVSPIDKITIDRINDVISKYIPPAYCTSHSTPDHHEHFKEEISNFSGQS</sequence>
<dbReference type="PANTHER" id="PTHR10221">
    <property type="entry name" value="TRANSCRIPTION INITIATION FACTOR TFIID SUBUNIT 6"/>
    <property type="match status" value="1"/>
</dbReference>
<dbReference type="PANTHER" id="PTHR10221:SF9">
    <property type="entry name" value="TRANSCRIPTION INITIATION FACTOR TFIID SUBUNIT 6"/>
    <property type="match status" value="1"/>
</dbReference>
<name>A0A819MZJ5_9BILA</name>
<comment type="caution">
    <text evidence="6">The sequence shown here is derived from an EMBL/GenBank/DDBJ whole genome shotgun (WGS) entry which is preliminary data.</text>
</comment>
<dbReference type="GO" id="GO:0046695">
    <property type="term" value="C:SLIK (SAGA-like) complex"/>
    <property type="evidence" value="ECO:0007669"/>
    <property type="project" value="InterPro"/>
</dbReference>
<dbReference type="GO" id="GO:0000124">
    <property type="term" value="C:SAGA complex"/>
    <property type="evidence" value="ECO:0007669"/>
    <property type="project" value="InterPro"/>
</dbReference>
<evidence type="ECO:0000256" key="3">
    <source>
        <dbReference type="ARBA" id="ARBA00023015"/>
    </source>
</evidence>
<evidence type="ECO:0000256" key="4">
    <source>
        <dbReference type="ARBA" id="ARBA00023163"/>
    </source>
</evidence>
<evidence type="ECO:0000313" key="6">
    <source>
        <dbReference type="EMBL" id="CAF3987462.1"/>
    </source>
</evidence>
<evidence type="ECO:0000256" key="5">
    <source>
        <dbReference type="ARBA" id="ARBA00023242"/>
    </source>
</evidence>
<keyword evidence="5" id="KW-0539">Nucleus</keyword>
<dbReference type="GO" id="GO:0005669">
    <property type="term" value="C:transcription factor TFIID complex"/>
    <property type="evidence" value="ECO:0007669"/>
    <property type="project" value="InterPro"/>
</dbReference>
<proteinExistence type="inferred from homology"/>